<dbReference type="EMBL" id="KZ293655">
    <property type="protein sequence ID" value="PBK94091.1"/>
    <property type="molecule type" value="Genomic_DNA"/>
</dbReference>
<dbReference type="AlphaFoldDB" id="A0A2H3DFT5"/>
<organism evidence="2 3">
    <name type="scientific">Armillaria gallica</name>
    <name type="common">Bulbous honey fungus</name>
    <name type="synonym">Armillaria bulbosa</name>
    <dbReference type="NCBI Taxonomy" id="47427"/>
    <lineage>
        <taxon>Eukaryota</taxon>
        <taxon>Fungi</taxon>
        <taxon>Dikarya</taxon>
        <taxon>Basidiomycota</taxon>
        <taxon>Agaricomycotina</taxon>
        <taxon>Agaricomycetes</taxon>
        <taxon>Agaricomycetidae</taxon>
        <taxon>Agaricales</taxon>
        <taxon>Marasmiineae</taxon>
        <taxon>Physalacriaceae</taxon>
        <taxon>Armillaria</taxon>
    </lineage>
</organism>
<dbReference type="OrthoDB" id="3116206at2759"/>
<evidence type="ECO:0000256" key="1">
    <source>
        <dbReference type="SAM" id="MobiDB-lite"/>
    </source>
</evidence>
<sequence>MFERLNVGHSFPGGGQAYGVVIIWKHRWRNRGACLKQPSKRDSSVRPLDYTNSRPMHDERESQGSVKQSLPKNAASPTCMETPKEMVAGRYIYKIARGVTDGYSILWSCREGSRLAQTRCRCDGLAVCSTLRDIEPAGDLQTNCFSARQSDESLLSILQLVIMSSIASPVHVDD</sequence>
<dbReference type="Proteomes" id="UP000217790">
    <property type="component" value="Unassembled WGS sequence"/>
</dbReference>
<feature type="region of interest" description="Disordered" evidence="1">
    <location>
        <begin position="35"/>
        <end position="78"/>
    </location>
</feature>
<evidence type="ECO:0000313" key="3">
    <source>
        <dbReference type="Proteomes" id="UP000217790"/>
    </source>
</evidence>
<dbReference type="InParanoid" id="A0A2H3DFT5"/>
<keyword evidence="3" id="KW-1185">Reference proteome</keyword>
<name>A0A2H3DFT5_ARMGA</name>
<gene>
    <name evidence="2" type="ORF">ARMGADRAFT_1079561</name>
</gene>
<evidence type="ECO:0000313" key="2">
    <source>
        <dbReference type="EMBL" id="PBK94091.1"/>
    </source>
</evidence>
<reference evidence="3" key="1">
    <citation type="journal article" date="2017" name="Nat. Ecol. Evol.">
        <title>Genome expansion and lineage-specific genetic innovations in the forest pathogenic fungi Armillaria.</title>
        <authorList>
            <person name="Sipos G."/>
            <person name="Prasanna A.N."/>
            <person name="Walter M.C."/>
            <person name="O'Connor E."/>
            <person name="Balint B."/>
            <person name="Krizsan K."/>
            <person name="Kiss B."/>
            <person name="Hess J."/>
            <person name="Varga T."/>
            <person name="Slot J."/>
            <person name="Riley R."/>
            <person name="Boka B."/>
            <person name="Rigling D."/>
            <person name="Barry K."/>
            <person name="Lee J."/>
            <person name="Mihaltcheva S."/>
            <person name="LaButti K."/>
            <person name="Lipzen A."/>
            <person name="Waldron R."/>
            <person name="Moloney N.M."/>
            <person name="Sperisen C."/>
            <person name="Kredics L."/>
            <person name="Vagvoelgyi C."/>
            <person name="Patrignani A."/>
            <person name="Fitzpatrick D."/>
            <person name="Nagy I."/>
            <person name="Doyle S."/>
            <person name="Anderson J.B."/>
            <person name="Grigoriev I.V."/>
            <person name="Gueldener U."/>
            <person name="Muensterkoetter M."/>
            <person name="Nagy L.G."/>
        </authorList>
    </citation>
    <scope>NUCLEOTIDE SEQUENCE [LARGE SCALE GENOMIC DNA]</scope>
    <source>
        <strain evidence="3">Ar21-2</strain>
    </source>
</reference>
<proteinExistence type="predicted"/>
<protein>
    <submittedName>
        <fullName evidence="2">Uncharacterized protein</fullName>
    </submittedName>
</protein>
<accession>A0A2H3DFT5</accession>